<evidence type="ECO:0000313" key="2">
    <source>
        <dbReference type="EMBL" id="QNP63623.1"/>
    </source>
</evidence>
<dbReference type="EMBL" id="CP060825">
    <property type="protein sequence ID" value="QNP63623.1"/>
    <property type="molecule type" value="Genomic_DNA"/>
</dbReference>
<name>A0A7H0HSV7_9ACTN</name>
<evidence type="ECO:0000313" key="3">
    <source>
        <dbReference type="Proteomes" id="UP000516230"/>
    </source>
</evidence>
<sequence length="606" mass="68029">MFTEDSRLVKVAVLDSPTSERPVILPQEHDDALLMKRRHGVDAFFCGTLLGGCGTRLTVRIGHRTVSHFAHRPDVRCVRRHTGRSSGDHLYLLQELRRWLDACGLNHRLELRRRTDGDWTYLDAFLPDPGLKLRFNCPYTGASLPRAAVEFALSGGYDEVLLGEHTPMPGELLTGRGYALRLRMVGNQHKGVLERRVQIGTELPGRRVTWQDLDTCWVTSAGLMTPAAREAVPPGTPVARYRQKTPYRPEPQRATEHDAPPLHHRPATAPAPATPLQEAAFTVRDYLEHCAAHRETTTWRDLAGITGLDLHRFAPDRCRTLLGMVDAPTRPTQPLLSSLIRRDNGLALPYFRDHARSLGRLVPGGRAGDEWCEDQTRRLFSAHWRAPQGVDRRQREAVRRGTARMKRLFATGHDLLDFAGEDDRNRLTDAIRKARAWEERWREAGQRGDAYRAWKAQDLQRDLGSRLTALDQAVQRGDALLRDLRRHLTTVARRGGTVTVSDLFGPRGGVAQKLPPAGLLRTLVRAEGTVTDDVPILGALITDREGDPPPQARDLLARLGFVRPISDEVLAIVWREEQQRAHAAHGSTPTEMRPRRIPRAAPAART</sequence>
<dbReference type="RefSeq" id="WP_187740780.1">
    <property type="nucleotide sequence ID" value="NZ_CP060825.1"/>
</dbReference>
<gene>
    <name evidence="2" type="ORF">IAG43_12220</name>
</gene>
<keyword evidence="3" id="KW-1185">Reference proteome</keyword>
<dbReference type="Proteomes" id="UP000516230">
    <property type="component" value="Chromosome"/>
</dbReference>
<accession>A0A7H0HSV7</accession>
<dbReference type="KEGG" id="sgj:IAG43_12220"/>
<evidence type="ECO:0000256" key="1">
    <source>
        <dbReference type="SAM" id="MobiDB-lite"/>
    </source>
</evidence>
<protein>
    <submittedName>
        <fullName evidence="2">Uncharacterized protein</fullName>
    </submittedName>
</protein>
<reference evidence="2 3" key="1">
    <citation type="submission" date="2020-08" db="EMBL/GenBank/DDBJ databases">
        <title>A novel species.</title>
        <authorList>
            <person name="Gao J."/>
        </authorList>
    </citation>
    <scope>NUCLEOTIDE SEQUENCE [LARGE SCALE GENOMIC DNA]</scope>
    <source>
        <strain evidence="2 3">CRPJ-33</strain>
    </source>
</reference>
<organism evidence="2 3">
    <name type="scientific">Streptomyces genisteinicus</name>
    <dbReference type="NCBI Taxonomy" id="2768068"/>
    <lineage>
        <taxon>Bacteria</taxon>
        <taxon>Bacillati</taxon>
        <taxon>Actinomycetota</taxon>
        <taxon>Actinomycetes</taxon>
        <taxon>Kitasatosporales</taxon>
        <taxon>Streptomycetaceae</taxon>
        <taxon>Streptomyces</taxon>
    </lineage>
</organism>
<feature type="region of interest" description="Disordered" evidence="1">
    <location>
        <begin position="228"/>
        <end position="273"/>
    </location>
</feature>
<proteinExistence type="predicted"/>
<dbReference type="AlphaFoldDB" id="A0A7H0HSV7"/>
<feature type="compositionally biased region" description="Basic and acidic residues" evidence="1">
    <location>
        <begin position="250"/>
        <end position="261"/>
    </location>
</feature>
<feature type="region of interest" description="Disordered" evidence="1">
    <location>
        <begin position="581"/>
        <end position="606"/>
    </location>
</feature>